<feature type="compositionally biased region" description="Low complexity" evidence="2">
    <location>
        <begin position="799"/>
        <end position="817"/>
    </location>
</feature>
<feature type="domain" description="Nephrocystin 3-like N-terminal" evidence="3">
    <location>
        <begin position="5"/>
        <end position="171"/>
    </location>
</feature>
<organism evidence="4 5">
    <name type="scientific">Diaporthe australafricana</name>
    <dbReference type="NCBI Taxonomy" id="127596"/>
    <lineage>
        <taxon>Eukaryota</taxon>
        <taxon>Fungi</taxon>
        <taxon>Dikarya</taxon>
        <taxon>Ascomycota</taxon>
        <taxon>Pezizomycotina</taxon>
        <taxon>Sordariomycetes</taxon>
        <taxon>Sordariomycetidae</taxon>
        <taxon>Diaporthales</taxon>
        <taxon>Diaporthaceae</taxon>
        <taxon>Diaporthe</taxon>
    </lineage>
</organism>
<evidence type="ECO:0000256" key="1">
    <source>
        <dbReference type="ARBA" id="ARBA00022737"/>
    </source>
</evidence>
<name>A0ABR3WFH8_9PEZI</name>
<evidence type="ECO:0000256" key="2">
    <source>
        <dbReference type="SAM" id="MobiDB-lite"/>
    </source>
</evidence>
<dbReference type="InterPro" id="IPR027417">
    <property type="entry name" value="P-loop_NTPase"/>
</dbReference>
<dbReference type="Pfam" id="PF24883">
    <property type="entry name" value="NPHP3_N"/>
    <property type="match status" value="1"/>
</dbReference>
<feature type="compositionally biased region" description="Acidic residues" evidence="2">
    <location>
        <begin position="920"/>
        <end position="930"/>
    </location>
</feature>
<gene>
    <name evidence="4" type="ORF">Daus18300_009188</name>
</gene>
<feature type="compositionally biased region" description="Basic and acidic residues" evidence="2">
    <location>
        <begin position="818"/>
        <end position="856"/>
    </location>
</feature>
<feature type="region of interest" description="Disordered" evidence="2">
    <location>
        <begin position="994"/>
        <end position="1019"/>
    </location>
</feature>
<feature type="compositionally biased region" description="Polar residues" evidence="2">
    <location>
        <begin position="862"/>
        <end position="872"/>
    </location>
</feature>
<keyword evidence="1" id="KW-0677">Repeat</keyword>
<feature type="compositionally biased region" description="Basic residues" evidence="2">
    <location>
        <begin position="1258"/>
        <end position="1271"/>
    </location>
</feature>
<protein>
    <recommendedName>
        <fullName evidence="3">Nephrocystin 3-like N-terminal domain-containing protein</fullName>
    </recommendedName>
</protein>
<evidence type="ECO:0000313" key="5">
    <source>
        <dbReference type="Proteomes" id="UP001583177"/>
    </source>
</evidence>
<accession>A0ABR3WFH8</accession>
<reference evidence="4 5" key="1">
    <citation type="journal article" date="2024" name="IMA Fungus">
        <title>IMA Genome - F19 : A genome assembly and annotation guide to empower mycologists, including annotated draft genome sequences of Ceratocystis pirilliformis, Diaporthe australafricana, Fusarium ophioides, Paecilomyces lecythidis, and Sporothrix stenoceras.</title>
        <authorList>
            <person name="Aylward J."/>
            <person name="Wilson A.M."/>
            <person name="Visagie C.M."/>
            <person name="Spraker J."/>
            <person name="Barnes I."/>
            <person name="Buitendag C."/>
            <person name="Ceriani C."/>
            <person name="Del Mar Angel L."/>
            <person name="du Plessis D."/>
            <person name="Fuchs T."/>
            <person name="Gasser K."/>
            <person name="Kramer D."/>
            <person name="Li W."/>
            <person name="Munsamy K."/>
            <person name="Piso A."/>
            <person name="Price J.L."/>
            <person name="Sonnekus B."/>
            <person name="Thomas C."/>
            <person name="van der Nest A."/>
            <person name="van Dijk A."/>
            <person name="van Heerden A."/>
            <person name="van Vuuren N."/>
            <person name="Yilmaz N."/>
            <person name="Duong T.A."/>
            <person name="van der Merwe N.A."/>
            <person name="Wingfield M.J."/>
            <person name="Wingfield B.D."/>
        </authorList>
    </citation>
    <scope>NUCLEOTIDE SEQUENCE [LARGE SCALE GENOMIC DNA]</scope>
    <source>
        <strain evidence="4 5">CMW 18300</strain>
    </source>
</reference>
<proteinExistence type="predicted"/>
<feature type="compositionally biased region" description="Basic and acidic residues" evidence="2">
    <location>
        <begin position="777"/>
        <end position="788"/>
    </location>
</feature>
<dbReference type="PANTHER" id="PTHR10039:SF14">
    <property type="entry name" value="NACHT DOMAIN-CONTAINING PROTEIN"/>
    <property type="match status" value="1"/>
</dbReference>
<dbReference type="Gene3D" id="3.40.50.300">
    <property type="entry name" value="P-loop containing nucleotide triphosphate hydrolases"/>
    <property type="match status" value="1"/>
</dbReference>
<evidence type="ECO:0000259" key="3">
    <source>
        <dbReference type="Pfam" id="PF24883"/>
    </source>
</evidence>
<dbReference type="PANTHER" id="PTHR10039">
    <property type="entry name" value="AMELOGENIN"/>
    <property type="match status" value="1"/>
</dbReference>
<feature type="region of interest" description="Disordered" evidence="2">
    <location>
        <begin position="777"/>
        <end position="880"/>
    </location>
</feature>
<feature type="region of interest" description="Disordered" evidence="2">
    <location>
        <begin position="900"/>
        <end position="931"/>
    </location>
</feature>
<sequence>MIQHGTGRWLLSDQDYRRWSSVADSSASNTDPNLLWLYGDAGFGKSVLCAHAIREQQKLRERKGSGKDVAVAYQFYKMSNEAETSMTAWLNLAEMLLYQRFPQRNDKIPEEMMKLVDLPLNHDRLRRLIELLLREFVAVFIFVDGLDEMVDTEDRNRWSYAEKFLDFILELAVGSRQSEDDFDTVVKVWVSSQERQKIRTPLFSRDPATSTVSSSRPSSSTSALAQIHLTEELNKTDISALVRRKMSALKFDHENASDAEFVDDVINGLQLVVRGNFLWASLILDSITDASSPRQVMEAFEKVPGDFGTYLGTRIEAQLKSHPERRRNATDILSCLVHAERPMFEEEIIEALCASRIPKSGENMRVGDRLFEGQIQEICAPLVRVGQLQVTKDGKKATVCTLLHSAVWSFLSDRPRFLNTASQGDKDHNDDSYTITPRFLGRTCMRYPQQARYKRPLLCPSATEERMFLTSCPERQDIYTHGFLAYCAKYWARHLEYPGAYSKDLCEDIERFVASSHFRTTIQVQSLLVEARFRFMFSAGEREKGRHLVRAFPRFFTELHKPGLAMHRQYNDAIGEFGYYLDSYCSFRGKYPGEIDRCFWGMLGGKNIFHHVSNHLKGFKLELEESQSIEGLTSCFHDNVELRNGIITLFSTVSYPMGENALRLELKVWTVKPGDRPVKQKRQFDAIDVAEGSLELYQRPLSDHRPGRPRVIAISQDGQVCRVGREVFVVDNGLLRRLEIQMLPAEERMDYLEEISNRGPWVAMARRRKITIVDLSREEESPRSHLEESTDEVEDESDGFSSDGFSDSSSYSSSGSESRIEEKEQAKTQQSKDDKQDAAEDKTAEESDLESIDHDSVIGSARWSSSEGSTSAKSDEIGLDEDFWNDWFSDDVHIEDINDDNIFDDLQDPSSSDELFADFGEADDEKESDSDIASHISDTAFDDDASSDDEAGEIVFHGDQRTHPRLPTNGAGTAKDKGTMHLCELIVLNTDLTSDTAADSKEDTTETDEAPASKNASPPLRAFRFARKATGLLFSSPPAIHPTQNLIVWPLGGDEVLFAHFSPDKKTFFTRVLGAGVRKTMCHISIQARFSPCGQYLHFACIDGSVTDARDDADQPIKEIKDLRLRVTTYRLSRRKLARSSPRLIYRTSCPLYPRRPSHGDGRISVAPLPWTLTWDWSDDHGGAHVYACESSRILHVVRAPLFAEVEARERSLDGLRAEDYDGALFAFENTQPVFLPRSADSRRVHFFPHLGGTNGKERKKKSGGGKHSGKGKPGVGDGGKANDPFVVTVIISSEDTDNQPGGDNRGYSGRAQVAHLTRAQFGSWARLGYAKGDGDSSKLKNRGTMRVETWRGQLLSKFEKFDRTDDCDIVPYIR</sequence>
<dbReference type="EMBL" id="JAWRVE010000091">
    <property type="protein sequence ID" value="KAL1860555.1"/>
    <property type="molecule type" value="Genomic_DNA"/>
</dbReference>
<feature type="compositionally biased region" description="Acidic residues" evidence="2">
    <location>
        <begin position="789"/>
        <end position="798"/>
    </location>
</feature>
<keyword evidence="5" id="KW-1185">Reference proteome</keyword>
<dbReference type="Proteomes" id="UP001583177">
    <property type="component" value="Unassembled WGS sequence"/>
</dbReference>
<feature type="region of interest" description="Disordered" evidence="2">
    <location>
        <begin position="1248"/>
        <end position="1282"/>
    </location>
</feature>
<evidence type="ECO:0000313" key="4">
    <source>
        <dbReference type="EMBL" id="KAL1860555.1"/>
    </source>
</evidence>
<comment type="caution">
    <text evidence="4">The sequence shown here is derived from an EMBL/GenBank/DDBJ whole genome shotgun (WGS) entry which is preliminary data.</text>
</comment>
<dbReference type="InterPro" id="IPR056884">
    <property type="entry name" value="NPHP3-like_N"/>
</dbReference>